<evidence type="ECO:0000256" key="5">
    <source>
        <dbReference type="ARBA" id="ARBA00022764"/>
    </source>
</evidence>
<keyword evidence="5 7" id="KW-0574">Periplasm</keyword>
<evidence type="ECO:0000256" key="8">
    <source>
        <dbReference type="SAM" id="SignalP"/>
    </source>
</evidence>
<dbReference type="AlphaFoldDB" id="A0AAJ2EY93"/>
<comment type="subcellular location">
    <subcellularLocation>
        <location evidence="1 7">Periplasm</location>
    </subcellularLocation>
</comment>
<dbReference type="Gene3D" id="2.60.40.1220">
    <property type="match status" value="1"/>
</dbReference>
<reference evidence="10" key="1">
    <citation type="submission" date="2023-08" db="EMBL/GenBank/DDBJ databases">
        <title>Functional and genomic diversity of the sorghum phyllosphere microbiome.</title>
        <authorList>
            <person name="Shade A."/>
        </authorList>
    </citation>
    <scope>NUCLEOTIDE SEQUENCE</scope>
    <source>
        <strain evidence="10">SORGH_AS_0201</strain>
    </source>
</reference>
<keyword evidence="3 7" id="KW-0479">Metal-binding</keyword>
<dbReference type="GO" id="GO:0005886">
    <property type="term" value="C:plasma membrane"/>
    <property type="evidence" value="ECO:0007669"/>
    <property type="project" value="TreeGrafter"/>
</dbReference>
<evidence type="ECO:0000256" key="6">
    <source>
        <dbReference type="ARBA" id="ARBA00023008"/>
    </source>
</evidence>
<dbReference type="InterPro" id="IPR032694">
    <property type="entry name" value="CopC/D"/>
</dbReference>
<dbReference type="GO" id="GO:0042597">
    <property type="term" value="C:periplasmic space"/>
    <property type="evidence" value="ECO:0007669"/>
    <property type="project" value="UniProtKB-SubCell"/>
</dbReference>
<dbReference type="GO" id="GO:0005507">
    <property type="term" value="F:copper ion binding"/>
    <property type="evidence" value="ECO:0007669"/>
    <property type="project" value="UniProtKB-UniRule"/>
</dbReference>
<comment type="similarity">
    <text evidence="2 7">Belongs to the CopC family.</text>
</comment>
<keyword evidence="6 7" id="KW-0186">Copper</keyword>
<protein>
    <recommendedName>
        <fullName evidence="7">Copper resistance protein C</fullName>
    </recommendedName>
</protein>
<feature type="domain" description="CopC" evidence="9">
    <location>
        <begin position="24"/>
        <end position="124"/>
    </location>
</feature>
<evidence type="ECO:0000256" key="7">
    <source>
        <dbReference type="RuleBase" id="RU369037"/>
    </source>
</evidence>
<evidence type="ECO:0000256" key="4">
    <source>
        <dbReference type="ARBA" id="ARBA00022729"/>
    </source>
</evidence>
<name>A0AAJ2EY93_9PSED</name>
<keyword evidence="4 7" id="KW-0732">Signal</keyword>
<dbReference type="InterPro" id="IPR007348">
    <property type="entry name" value="CopC_dom"/>
</dbReference>
<evidence type="ECO:0000313" key="10">
    <source>
        <dbReference type="EMBL" id="MDR6233055.1"/>
    </source>
</evidence>
<dbReference type="SUPFAM" id="SSF81296">
    <property type="entry name" value="E set domains"/>
    <property type="match status" value="1"/>
</dbReference>
<dbReference type="EMBL" id="JAVJAF010000001">
    <property type="protein sequence ID" value="MDR6233055.1"/>
    <property type="molecule type" value="Genomic_DNA"/>
</dbReference>
<dbReference type="Pfam" id="PF04234">
    <property type="entry name" value="CopC"/>
    <property type="match status" value="1"/>
</dbReference>
<dbReference type="InterPro" id="IPR047685">
    <property type="entry name" value="CopC-like"/>
</dbReference>
<feature type="chain" id="PRO_5042595016" description="Copper resistance protein C" evidence="8">
    <location>
        <begin position="24"/>
        <end position="125"/>
    </location>
</feature>
<dbReference type="InterPro" id="IPR014755">
    <property type="entry name" value="Cu-Rt/internalin_Ig-like"/>
</dbReference>
<gene>
    <name evidence="10" type="ORF">QE440_000796</name>
</gene>
<dbReference type="PANTHER" id="PTHR34820:SF4">
    <property type="entry name" value="INNER MEMBRANE PROTEIN YEBZ"/>
    <property type="match status" value="1"/>
</dbReference>
<dbReference type="InterPro" id="IPR014756">
    <property type="entry name" value="Ig_E-set"/>
</dbReference>
<evidence type="ECO:0000256" key="2">
    <source>
        <dbReference type="ARBA" id="ARBA00010509"/>
    </source>
</evidence>
<feature type="signal peptide" evidence="8">
    <location>
        <begin position="1"/>
        <end position="23"/>
    </location>
</feature>
<evidence type="ECO:0000313" key="11">
    <source>
        <dbReference type="Proteomes" id="UP001268036"/>
    </source>
</evidence>
<dbReference type="GO" id="GO:0006825">
    <property type="term" value="P:copper ion transport"/>
    <property type="evidence" value="ECO:0007669"/>
    <property type="project" value="InterPro"/>
</dbReference>
<dbReference type="NCBIfam" id="NF033814">
    <property type="entry name" value="copper_CopC"/>
    <property type="match status" value="1"/>
</dbReference>
<sequence length="125" mass="13047">MSNPLLRTFAVLLLSGLGAAALAHPKLLSATPADRSEGAAPARIELHFSENLVSQFSGAKLSMTAMPGMEHPPMPVKATVSGSDDPKVMLITPAAPLAGGSYRVDWRAVSADTHPVTGSLTFKIR</sequence>
<dbReference type="Proteomes" id="UP001268036">
    <property type="component" value="Unassembled WGS sequence"/>
</dbReference>
<evidence type="ECO:0000256" key="3">
    <source>
        <dbReference type="ARBA" id="ARBA00022723"/>
    </source>
</evidence>
<evidence type="ECO:0000259" key="9">
    <source>
        <dbReference type="Pfam" id="PF04234"/>
    </source>
</evidence>
<accession>A0AAJ2EY93</accession>
<dbReference type="RefSeq" id="WP_309755558.1">
    <property type="nucleotide sequence ID" value="NZ_JAVJAF010000001.1"/>
</dbReference>
<comment type="caution">
    <text evidence="10">The sequence shown here is derived from an EMBL/GenBank/DDBJ whole genome shotgun (WGS) entry which is preliminary data.</text>
</comment>
<evidence type="ECO:0000256" key="1">
    <source>
        <dbReference type="ARBA" id="ARBA00004418"/>
    </source>
</evidence>
<organism evidence="10 11">
    <name type="scientific">Pseudomonas oryzihabitans</name>
    <dbReference type="NCBI Taxonomy" id="47885"/>
    <lineage>
        <taxon>Bacteria</taxon>
        <taxon>Pseudomonadati</taxon>
        <taxon>Pseudomonadota</taxon>
        <taxon>Gammaproteobacteria</taxon>
        <taxon>Pseudomonadales</taxon>
        <taxon>Pseudomonadaceae</taxon>
        <taxon>Pseudomonas</taxon>
    </lineage>
</organism>
<dbReference type="PANTHER" id="PTHR34820">
    <property type="entry name" value="INNER MEMBRANE PROTEIN YEBZ"/>
    <property type="match status" value="1"/>
</dbReference>
<comment type="function">
    <text evidence="7">Involved in copper resistance.</text>
</comment>
<proteinExistence type="inferred from homology"/>
<dbReference type="GO" id="GO:0046688">
    <property type="term" value="P:response to copper ion"/>
    <property type="evidence" value="ECO:0007669"/>
    <property type="project" value="UniProtKB-UniRule"/>
</dbReference>